<dbReference type="UniPathway" id="UPA00035">
    <property type="reaction ID" value="UER00042"/>
</dbReference>
<evidence type="ECO:0000256" key="2">
    <source>
        <dbReference type="ARBA" id="ARBA00001633"/>
    </source>
</evidence>
<dbReference type="InterPro" id="IPR013785">
    <property type="entry name" value="Aldolase_TIM"/>
</dbReference>
<comment type="pathway">
    <text evidence="4 15">Amino-acid biosynthesis; L-tryptophan biosynthesis; L-tryptophan from chorismate: step 4/5.</text>
</comment>
<proteinExistence type="inferred from homology"/>
<dbReference type="GO" id="GO:0004640">
    <property type="term" value="F:phosphoribosylanthranilate isomerase activity"/>
    <property type="evidence" value="ECO:0007669"/>
    <property type="project" value="UniProtKB-UniRule"/>
</dbReference>
<dbReference type="EC" id="5.3.1.24" evidence="16"/>
<dbReference type="CDD" id="cd00405">
    <property type="entry name" value="PRAI"/>
    <property type="match status" value="1"/>
</dbReference>
<dbReference type="SUPFAM" id="SSF51366">
    <property type="entry name" value="Ribulose-phoshate binding barrel"/>
    <property type="match status" value="2"/>
</dbReference>
<comment type="catalytic activity">
    <reaction evidence="2 15">
        <text>1-(2-carboxyphenylamino)-1-deoxy-D-ribulose 5-phosphate + H(+) = (1S,2R)-1-C-(indol-3-yl)glycerol 3-phosphate + CO2 + H2O</text>
        <dbReference type="Rhea" id="RHEA:23476"/>
        <dbReference type="ChEBI" id="CHEBI:15377"/>
        <dbReference type="ChEBI" id="CHEBI:15378"/>
        <dbReference type="ChEBI" id="CHEBI:16526"/>
        <dbReference type="ChEBI" id="CHEBI:58613"/>
        <dbReference type="ChEBI" id="CHEBI:58866"/>
        <dbReference type="EC" id="4.1.1.48"/>
    </reaction>
</comment>
<dbReference type="AlphaFoldDB" id="A0A3B1E7U6"/>
<comment type="similarity">
    <text evidence="15">Belongs to the TrpC family.</text>
</comment>
<feature type="domain" description="Indole-3-glycerol phosphate synthase" evidence="17">
    <location>
        <begin position="6"/>
        <end position="251"/>
    </location>
</feature>
<comment type="similarity">
    <text evidence="16">Belongs to the TrpF family.</text>
</comment>
<evidence type="ECO:0000256" key="10">
    <source>
        <dbReference type="ARBA" id="ARBA00023141"/>
    </source>
</evidence>
<dbReference type="NCBIfam" id="NF006945">
    <property type="entry name" value="PRK09427.1"/>
    <property type="match status" value="1"/>
</dbReference>
<evidence type="ECO:0000256" key="12">
    <source>
        <dbReference type="ARBA" id="ARBA00023239"/>
    </source>
</evidence>
<evidence type="ECO:0000256" key="13">
    <source>
        <dbReference type="ARBA" id="ARBA00023268"/>
    </source>
</evidence>
<dbReference type="EMBL" id="LR025085">
    <property type="protein sequence ID" value="VAX76517.1"/>
    <property type="molecule type" value="Genomic_DNA"/>
</dbReference>
<keyword evidence="9 15" id="KW-0822">Tryptophan biosynthesis</keyword>
<evidence type="ECO:0000259" key="18">
    <source>
        <dbReference type="Pfam" id="PF00697"/>
    </source>
</evidence>
<comment type="similarity">
    <text evidence="6">In the C-terminal section; belongs to the TrpF family.</text>
</comment>
<dbReference type="InterPro" id="IPR011060">
    <property type="entry name" value="RibuloseP-bd_barrel"/>
</dbReference>
<accession>A0A3B1E7U6</accession>
<name>A0A3B1E7U6_9GAMM</name>
<protein>
    <recommendedName>
        <fullName evidence="15 16">Multifunctional fusion protein</fullName>
    </recommendedName>
    <domain>
        <recommendedName>
            <fullName evidence="15">Indole-3-glycerol phosphate synthase</fullName>
            <shortName evidence="15">IGPS</shortName>
            <ecNumber evidence="15">4.1.1.48</ecNumber>
        </recommendedName>
    </domain>
    <domain>
        <recommendedName>
            <fullName evidence="16">N-(5'-phosphoribosyl)anthranilate isomerase</fullName>
            <shortName evidence="16">PRAI</shortName>
            <ecNumber evidence="16">5.3.1.24</ecNumber>
        </recommendedName>
    </domain>
</protein>
<comment type="catalytic activity">
    <reaction evidence="1 16">
        <text>N-(5-phospho-beta-D-ribosyl)anthranilate = 1-(2-carboxyphenylamino)-1-deoxy-D-ribulose 5-phosphate</text>
        <dbReference type="Rhea" id="RHEA:21540"/>
        <dbReference type="ChEBI" id="CHEBI:18277"/>
        <dbReference type="ChEBI" id="CHEBI:58613"/>
        <dbReference type="EC" id="5.3.1.24"/>
    </reaction>
</comment>
<evidence type="ECO:0000256" key="7">
    <source>
        <dbReference type="ARBA" id="ARBA00022605"/>
    </source>
</evidence>
<keyword evidence="11 16" id="KW-0413">Isomerase</keyword>
<keyword evidence="12 15" id="KW-0456">Lyase</keyword>
<dbReference type="InterPro" id="IPR001240">
    <property type="entry name" value="PRAI_dom"/>
</dbReference>
<evidence type="ECO:0000256" key="9">
    <source>
        <dbReference type="ARBA" id="ARBA00022822"/>
    </source>
</evidence>
<keyword evidence="10 15" id="KW-0057">Aromatic amino acid biosynthesis</keyword>
<comment type="pathway">
    <text evidence="3 16">Amino-acid biosynthesis; L-tryptophan biosynthesis; L-tryptophan from chorismate: step 3/5.</text>
</comment>
<evidence type="ECO:0000313" key="19">
    <source>
        <dbReference type="EMBL" id="VAX76517.1"/>
    </source>
</evidence>
<dbReference type="FunFam" id="3.20.20.70:FF:000024">
    <property type="entry name" value="Indole-3-glycerol phosphate synthase"/>
    <property type="match status" value="1"/>
</dbReference>
<evidence type="ECO:0000259" key="17">
    <source>
        <dbReference type="Pfam" id="PF00218"/>
    </source>
</evidence>
<keyword evidence="13" id="KW-0511">Multifunctional enzyme</keyword>
<dbReference type="GO" id="GO:0000162">
    <property type="term" value="P:L-tryptophan biosynthetic process"/>
    <property type="evidence" value="ECO:0007669"/>
    <property type="project" value="UniProtKB-UniRule"/>
</dbReference>
<dbReference type="EC" id="4.1.1.48" evidence="15"/>
<dbReference type="InterPro" id="IPR013798">
    <property type="entry name" value="Indole-3-glycerol_P_synth_dom"/>
</dbReference>
<evidence type="ECO:0000313" key="20">
    <source>
        <dbReference type="Proteomes" id="UP000271849"/>
    </source>
</evidence>
<dbReference type="HAMAP" id="MF_00135">
    <property type="entry name" value="PRAI"/>
    <property type="match status" value="1"/>
</dbReference>
<evidence type="ECO:0000256" key="1">
    <source>
        <dbReference type="ARBA" id="ARBA00001164"/>
    </source>
</evidence>
<evidence type="ECO:0000256" key="6">
    <source>
        <dbReference type="ARBA" id="ARBA00009847"/>
    </source>
</evidence>
<keyword evidence="8 15" id="KW-0210">Decarboxylase</keyword>
<gene>
    <name evidence="15 19" type="primary">trpC</name>
    <name evidence="16" type="synonym">trpF</name>
    <name evidence="19" type="ORF">BUCINSTRO3249_0184</name>
</gene>
<evidence type="ECO:0000256" key="3">
    <source>
        <dbReference type="ARBA" id="ARBA00004664"/>
    </source>
</evidence>
<dbReference type="GO" id="GO:0004425">
    <property type="term" value="F:indole-3-glycerol-phosphate synthase activity"/>
    <property type="evidence" value="ECO:0007669"/>
    <property type="project" value="UniProtKB-UniRule"/>
</dbReference>
<dbReference type="OrthoDB" id="9804217at2"/>
<dbReference type="PANTHER" id="PTHR22854:SF2">
    <property type="entry name" value="INDOLE-3-GLYCEROL-PHOSPHATE SYNTHASE"/>
    <property type="match status" value="1"/>
</dbReference>
<organism evidence="19 20">
    <name type="scientific">Buchnera aphidicola</name>
    <name type="common">Cinara strobi</name>
    <dbReference type="NCBI Taxonomy" id="1921549"/>
    <lineage>
        <taxon>Bacteria</taxon>
        <taxon>Pseudomonadati</taxon>
        <taxon>Pseudomonadota</taxon>
        <taxon>Gammaproteobacteria</taxon>
        <taxon>Enterobacterales</taxon>
        <taxon>Erwiniaceae</taxon>
        <taxon>Buchnera</taxon>
    </lineage>
</organism>
<evidence type="ECO:0000256" key="4">
    <source>
        <dbReference type="ARBA" id="ARBA00004696"/>
    </source>
</evidence>
<dbReference type="RefSeq" id="WP_158349064.1">
    <property type="nucleotide sequence ID" value="NZ_LR025085.1"/>
</dbReference>
<feature type="domain" description="N-(5'phosphoribosyl) anthranilate isomerase (PRAI)" evidence="18">
    <location>
        <begin position="257"/>
        <end position="447"/>
    </location>
</feature>
<dbReference type="Pfam" id="PF00697">
    <property type="entry name" value="PRAI"/>
    <property type="match status" value="1"/>
</dbReference>
<dbReference type="Gene3D" id="3.20.20.70">
    <property type="entry name" value="Aldolase class I"/>
    <property type="match status" value="2"/>
</dbReference>
<evidence type="ECO:0000256" key="8">
    <source>
        <dbReference type="ARBA" id="ARBA00022793"/>
    </source>
</evidence>
<reference evidence="20" key="1">
    <citation type="submission" date="2018-09" db="EMBL/GenBank/DDBJ databases">
        <authorList>
            <person name="Manzano-Marin A."/>
            <person name="Manzano-Marin A."/>
        </authorList>
    </citation>
    <scope>NUCLEOTIDE SEQUENCE [LARGE SCALE GENOMIC DNA]</scope>
    <source>
        <strain evidence="20">BuCistrobi</strain>
    </source>
</reference>
<evidence type="ECO:0000256" key="14">
    <source>
        <dbReference type="ARBA" id="ARBA00025592"/>
    </source>
</evidence>
<evidence type="ECO:0000256" key="11">
    <source>
        <dbReference type="ARBA" id="ARBA00023235"/>
    </source>
</evidence>
<sequence>MKKDILSKILSSTYQWIEYKKNNIPLNYFKNKIIKSNNCFENALKKKPAFILECKKSSPLNGIIRKNYNISQIISIYNKYADVISVITEEKYFHGNFQYLLQARKQTKKPLLCKDFFIDPYQVYYARYHQADAILLMLSILDDDTYRKLSDVAKSMNLGILTEVHTLEELKRALYLNATVIGINNRNLNNLSVSIKNTEIIAPLIPRNKIIICESGIQSYQEIRKLSKIVHGFLIGTYLMRSKDLELRVRKIIYGDNKICGLTDKNSAKSAKKYGCIYGGLIFVSHSLRNVTDLQAEKIITNSSLNYVGVFCNSNYKYILTKVKKFNLYAVQLHGLEDRTFIKRLRKYLPENVRIWKSISVNKDTVIKKNKYIDRYVLDNESGGTGKMFDWNLTKKFNVSNMMLAGGLTLHNTFLASTLGFKGLDFNSGLEKSPGLKDSKKIKSIFEILRFYLKK</sequence>
<evidence type="ECO:0000256" key="15">
    <source>
        <dbReference type="HAMAP-Rule" id="MF_00134"/>
    </source>
</evidence>
<keyword evidence="7 15" id="KW-0028">Amino-acid biosynthesis</keyword>
<dbReference type="HAMAP" id="MF_00134_B">
    <property type="entry name" value="IGPS_B"/>
    <property type="match status" value="1"/>
</dbReference>
<evidence type="ECO:0000256" key="16">
    <source>
        <dbReference type="HAMAP-Rule" id="MF_00135"/>
    </source>
</evidence>
<dbReference type="STRING" id="1921549.GCA_900128825_00183"/>
<dbReference type="Pfam" id="PF00218">
    <property type="entry name" value="IGPS"/>
    <property type="match status" value="1"/>
</dbReference>
<comment type="similarity">
    <text evidence="5">In the N-terminal section; belongs to the TrpC family.</text>
</comment>
<dbReference type="PANTHER" id="PTHR22854">
    <property type="entry name" value="TRYPTOPHAN BIOSYNTHESIS PROTEIN"/>
    <property type="match status" value="1"/>
</dbReference>
<dbReference type="CDD" id="cd00331">
    <property type="entry name" value="IGPS"/>
    <property type="match status" value="1"/>
</dbReference>
<comment type="function">
    <text evidence="14">Bifunctional enzyme that catalyzes two sequential steps of tryptophan biosynthetic pathway. The first reaction is catalyzed by the isomerase, coded by the TrpF domain; the second reaction is catalyzed by the synthase, coded by the TrpC domain.</text>
</comment>
<dbReference type="InterPro" id="IPR045186">
    <property type="entry name" value="Indole-3-glycerol_P_synth"/>
</dbReference>
<evidence type="ECO:0000256" key="5">
    <source>
        <dbReference type="ARBA" id="ARBA00007902"/>
    </source>
</evidence>
<dbReference type="Proteomes" id="UP000271849">
    <property type="component" value="Chromosome"/>
</dbReference>